<accession>A0A8B8DQP2</accession>
<evidence type="ECO:0000256" key="3">
    <source>
        <dbReference type="PIRSR" id="PIRSR601820-3"/>
    </source>
</evidence>
<feature type="signal peptide" evidence="4">
    <location>
        <begin position="1"/>
        <end position="19"/>
    </location>
</feature>
<dbReference type="GO" id="GO:0002020">
    <property type="term" value="F:protease binding"/>
    <property type="evidence" value="ECO:0007669"/>
    <property type="project" value="TreeGrafter"/>
</dbReference>
<keyword evidence="5" id="KW-1185">Reference proteome</keyword>
<dbReference type="RefSeq" id="XP_022329296.1">
    <property type="nucleotide sequence ID" value="XM_022473588.1"/>
</dbReference>
<dbReference type="KEGG" id="cvn:111128138"/>
<feature type="chain" id="PRO_5044666330" evidence="4">
    <location>
        <begin position="20"/>
        <end position="187"/>
    </location>
</feature>
<protein>
    <submittedName>
        <fullName evidence="6">Uncharacterized protein LOC111128126</fullName>
    </submittedName>
    <submittedName>
        <fullName evidence="7">Uncharacterized protein LOC111128138</fullName>
    </submittedName>
</protein>
<dbReference type="KEGG" id="cvn:111128126"/>
<dbReference type="GO" id="GO:0031012">
    <property type="term" value="C:extracellular matrix"/>
    <property type="evidence" value="ECO:0007669"/>
    <property type="project" value="TreeGrafter"/>
</dbReference>
<feature type="disulfide bond" evidence="3">
    <location>
        <begin position="134"/>
        <end position="179"/>
    </location>
</feature>
<organism evidence="5 6">
    <name type="scientific">Crassostrea virginica</name>
    <name type="common">Eastern oyster</name>
    <dbReference type="NCBI Taxonomy" id="6565"/>
    <lineage>
        <taxon>Eukaryota</taxon>
        <taxon>Metazoa</taxon>
        <taxon>Spiralia</taxon>
        <taxon>Lophotrochozoa</taxon>
        <taxon>Mollusca</taxon>
        <taxon>Bivalvia</taxon>
        <taxon>Autobranchia</taxon>
        <taxon>Pteriomorphia</taxon>
        <taxon>Ostreida</taxon>
        <taxon>Ostreoidea</taxon>
        <taxon>Ostreidae</taxon>
        <taxon>Crassostrea</taxon>
    </lineage>
</organism>
<feature type="disulfide bond" evidence="3">
    <location>
        <begin position="154"/>
        <end position="171"/>
    </location>
</feature>
<dbReference type="GO" id="GO:0005615">
    <property type="term" value="C:extracellular space"/>
    <property type="evidence" value="ECO:0007669"/>
    <property type="project" value="TreeGrafter"/>
</dbReference>
<keyword evidence="3" id="KW-1015">Disulfide bond</keyword>
<keyword evidence="2" id="KW-0964">Secreted</keyword>
<dbReference type="InterPro" id="IPR008993">
    <property type="entry name" value="TIMP-like_OB-fold"/>
</dbReference>
<reference evidence="6 7" key="1">
    <citation type="submission" date="2025-04" db="UniProtKB">
        <authorList>
            <consortium name="RefSeq"/>
        </authorList>
    </citation>
    <scope>IDENTIFICATION</scope>
    <source>
        <tissue evidence="6 7">Whole sample</tissue>
    </source>
</reference>
<dbReference type="GO" id="GO:0008191">
    <property type="term" value="F:metalloendopeptidase inhibitor activity"/>
    <property type="evidence" value="ECO:0007669"/>
    <property type="project" value="InterPro"/>
</dbReference>
<proteinExistence type="predicted"/>
<dbReference type="AlphaFoldDB" id="A0A8B8DQP2"/>
<evidence type="ECO:0000256" key="4">
    <source>
        <dbReference type="SAM" id="SignalP"/>
    </source>
</evidence>
<dbReference type="Gene3D" id="2.40.50.120">
    <property type="match status" value="1"/>
</dbReference>
<gene>
    <name evidence="6" type="primary">LOC111128126</name>
    <name evidence="7" type="synonym">LOC111128138</name>
</gene>
<sequence length="187" mass="21779">MRLVYVMLTLLIAIKEIFSCQPKVFHRQQLFCSSDFVFQVQTEGITNKGNDLFERFYRVSVIDSYKGSIGTDFDRTITGNGYFMSCGPQILKKGSKYLIYAYVFNTEIKIREFYNMTDITKTDIELFRKYDCHCEIVSDKDGIILQHLRHSSKCSSPIPSNSKCSYRRGYCSRNKEGLCQWQILNPC</sequence>
<evidence type="ECO:0000256" key="1">
    <source>
        <dbReference type="ARBA" id="ARBA00004613"/>
    </source>
</evidence>
<evidence type="ECO:0000313" key="6">
    <source>
        <dbReference type="RefSeq" id="XP_022329296.1"/>
    </source>
</evidence>
<feature type="disulfide bond" evidence="3">
    <location>
        <begin position="32"/>
        <end position="132"/>
    </location>
</feature>
<dbReference type="InterPro" id="IPR001820">
    <property type="entry name" value="TIMP"/>
</dbReference>
<dbReference type="PANTHER" id="PTHR11844">
    <property type="entry name" value="METALLOPROTEASE INHIBITOR"/>
    <property type="match status" value="1"/>
</dbReference>
<evidence type="ECO:0000313" key="5">
    <source>
        <dbReference type="Proteomes" id="UP000694844"/>
    </source>
</evidence>
<name>A0A8B8DQP2_CRAVI</name>
<dbReference type="Proteomes" id="UP000694844">
    <property type="component" value="Chromosome 4"/>
</dbReference>
<dbReference type="Pfam" id="PF00965">
    <property type="entry name" value="TIMP"/>
    <property type="match status" value="1"/>
</dbReference>
<dbReference type="OrthoDB" id="6101845at2759"/>
<dbReference type="RefSeq" id="XP_022329311.1">
    <property type="nucleotide sequence ID" value="XM_022473603.1"/>
</dbReference>
<comment type="subcellular location">
    <subcellularLocation>
        <location evidence="1">Secreted</location>
    </subcellularLocation>
</comment>
<dbReference type="SUPFAM" id="SSF50242">
    <property type="entry name" value="TIMP-like"/>
    <property type="match status" value="1"/>
</dbReference>
<dbReference type="PANTHER" id="PTHR11844:SF33">
    <property type="entry name" value="TISSUE INHIBITOR OF METALLOPROTEINASE"/>
    <property type="match status" value="1"/>
</dbReference>
<dbReference type="GO" id="GO:0051045">
    <property type="term" value="P:negative regulation of membrane protein ectodomain proteolysis"/>
    <property type="evidence" value="ECO:0007669"/>
    <property type="project" value="TreeGrafter"/>
</dbReference>
<evidence type="ECO:0000313" key="7">
    <source>
        <dbReference type="RefSeq" id="XP_022329311.1"/>
    </source>
</evidence>
<keyword evidence="4" id="KW-0732">Signal</keyword>
<dbReference type="GeneID" id="111128126"/>
<evidence type="ECO:0000256" key="2">
    <source>
        <dbReference type="ARBA" id="ARBA00022525"/>
    </source>
</evidence>